<dbReference type="InterPro" id="IPR018975">
    <property type="entry name" value="Pseudomurein-binding_repeat"/>
</dbReference>
<organism evidence="1 2">
    <name type="scientific">Methanothermus fervidus (strain ATCC 43054 / DSM 2088 / JCM 10308 / V24 S)</name>
    <dbReference type="NCBI Taxonomy" id="523846"/>
    <lineage>
        <taxon>Archaea</taxon>
        <taxon>Methanobacteriati</taxon>
        <taxon>Methanobacteriota</taxon>
        <taxon>Methanomada group</taxon>
        <taxon>Methanobacteria</taxon>
        <taxon>Methanobacteriales</taxon>
        <taxon>Methanothermaceae</taxon>
        <taxon>Methanothermus</taxon>
    </lineage>
</organism>
<evidence type="ECO:0000313" key="1">
    <source>
        <dbReference type="EMBL" id="ADP77726.1"/>
    </source>
</evidence>
<dbReference type="EMBL" id="CP002278">
    <property type="protein sequence ID" value="ADP77726.1"/>
    <property type="molecule type" value="Genomic_DNA"/>
</dbReference>
<dbReference type="HOGENOM" id="CLU_942019_0_0_2"/>
<reference evidence="1 2" key="1">
    <citation type="journal article" date="2010" name="Stand. Genomic Sci.">
        <title>Complete genome sequence of Methanothermus fervidus type strain (V24S).</title>
        <authorList>
            <person name="Anderson I."/>
            <person name="Djao O.D."/>
            <person name="Misra M."/>
            <person name="Chertkov O."/>
            <person name="Nolan M."/>
            <person name="Lucas S."/>
            <person name="Lapidus A."/>
            <person name="Del Rio T.G."/>
            <person name="Tice H."/>
            <person name="Cheng J.F."/>
            <person name="Tapia R."/>
            <person name="Han C."/>
            <person name="Goodwin L."/>
            <person name="Pitluck S."/>
            <person name="Liolios K."/>
            <person name="Ivanova N."/>
            <person name="Mavromatis K."/>
            <person name="Mikhailova N."/>
            <person name="Pati A."/>
            <person name="Brambilla E."/>
            <person name="Chen A."/>
            <person name="Palaniappan K."/>
            <person name="Land M."/>
            <person name="Hauser L."/>
            <person name="Chang Y.J."/>
            <person name="Jeffries C.D."/>
            <person name="Sikorski J."/>
            <person name="Spring S."/>
            <person name="Rohde M."/>
            <person name="Eichinger K."/>
            <person name="Huber H."/>
            <person name="Wirth R."/>
            <person name="Goker M."/>
            <person name="Detter J.C."/>
            <person name="Woyke T."/>
            <person name="Bristow J."/>
            <person name="Eisen J.A."/>
            <person name="Markowitz V."/>
            <person name="Hugenholtz P."/>
            <person name="Klenk H.P."/>
            <person name="Kyrpides N.C."/>
        </authorList>
    </citation>
    <scope>NUCLEOTIDE SEQUENCE [LARGE SCALE GENOMIC DNA]</scope>
    <source>
        <strain evidence="2">ATCC 43054 / DSM 2088 / JCM 10308 / V24 S</strain>
    </source>
</reference>
<evidence type="ECO:0000313" key="2">
    <source>
        <dbReference type="Proteomes" id="UP000002315"/>
    </source>
</evidence>
<gene>
    <name evidence="1" type="ordered locus">Mfer_0928</name>
</gene>
<keyword evidence="2" id="KW-1185">Reference proteome</keyword>
<dbReference type="KEGG" id="mfv:Mfer_0928"/>
<accession>E3GZJ4</accession>
<proteinExistence type="predicted"/>
<protein>
    <submittedName>
        <fullName evidence="1">Pseudomurein-binding repeat protein</fullName>
    </submittedName>
</protein>
<dbReference type="Pfam" id="PF09373">
    <property type="entry name" value="PMBR"/>
    <property type="match status" value="1"/>
</dbReference>
<dbReference type="Proteomes" id="UP000002315">
    <property type="component" value="Chromosome"/>
</dbReference>
<sequence>MPLALILALVCVSGAHAIDDTNMTKTPKDVGNLFLNDKNSKINSVLDGASKAYDFINEKNSVPDCLETSDGETVKKPQFIHLMAKTILYLDDPTQNEIVENDFNNNIKPASTPYYGTSYCELKKTEYLDIAKRLVNFVEKNKRLPNYVSTKSGKIGCDLLFPVFSNVLTTYKNTGELPENIKICLADKYQVIGQIMMKAAKYRYISGISTLEEFLRAGGGDCWAMSEYLFNELTKAGIKARIIQYATAYAPNHRTVQYFKDGRWIDLPYRSYPINMLFWNTYSKPCMCVIKVNNC</sequence>
<dbReference type="AlphaFoldDB" id="E3GZJ4"/>
<name>E3GZJ4_METFV</name>